<evidence type="ECO:0000256" key="3">
    <source>
        <dbReference type="ARBA" id="ARBA00022448"/>
    </source>
</evidence>
<dbReference type="OrthoDB" id="9986677at2759"/>
<dbReference type="Proteomes" id="UP000620124">
    <property type="component" value="Unassembled WGS sequence"/>
</dbReference>
<feature type="compositionally biased region" description="Basic and acidic residues" evidence="9">
    <location>
        <begin position="11"/>
        <end position="31"/>
    </location>
</feature>
<organism evidence="11 12">
    <name type="scientific">Mycena venus</name>
    <dbReference type="NCBI Taxonomy" id="2733690"/>
    <lineage>
        <taxon>Eukaryota</taxon>
        <taxon>Fungi</taxon>
        <taxon>Dikarya</taxon>
        <taxon>Basidiomycota</taxon>
        <taxon>Agaricomycotina</taxon>
        <taxon>Agaricomycetes</taxon>
        <taxon>Agaricomycetidae</taxon>
        <taxon>Agaricales</taxon>
        <taxon>Marasmiineae</taxon>
        <taxon>Mycenaceae</taxon>
        <taxon>Mycena</taxon>
    </lineage>
</organism>
<evidence type="ECO:0000256" key="10">
    <source>
        <dbReference type="SAM" id="Phobius"/>
    </source>
</evidence>
<keyword evidence="6" id="KW-0653">Protein transport</keyword>
<evidence type="ECO:0000256" key="1">
    <source>
        <dbReference type="ARBA" id="ARBA00004141"/>
    </source>
</evidence>
<evidence type="ECO:0000256" key="9">
    <source>
        <dbReference type="SAM" id="MobiDB-lite"/>
    </source>
</evidence>
<dbReference type="AlphaFoldDB" id="A0A8H7CTQ6"/>
<comment type="caution">
    <text evidence="11">The sequence shown here is derived from an EMBL/GenBank/DDBJ whole genome shotgun (WGS) entry which is preliminary data.</text>
</comment>
<gene>
    <name evidence="11" type="ORF">MVEN_01308200</name>
</gene>
<keyword evidence="12" id="KW-1185">Reference proteome</keyword>
<feature type="transmembrane region" description="Helical" evidence="10">
    <location>
        <begin position="86"/>
        <end position="106"/>
    </location>
</feature>
<feature type="transmembrane region" description="Helical" evidence="10">
    <location>
        <begin position="215"/>
        <end position="233"/>
    </location>
</feature>
<feature type="region of interest" description="Disordered" evidence="9">
    <location>
        <begin position="1"/>
        <end position="32"/>
    </location>
</feature>
<feature type="transmembrane region" description="Helical" evidence="10">
    <location>
        <begin position="183"/>
        <end position="203"/>
    </location>
</feature>
<dbReference type="GO" id="GO:0015031">
    <property type="term" value="P:protein transport"/>
    <property type="evidence" value="ECO:0007669"/>
    <property type="project" value="UniProtKB-KW"/>
</dbReference>
<accession>A0A8H7CTQ6</accession>
<feature type="transmembrane region" description="Helical" evidence="10">
    <location>
        <begin position="273"/>
        <end position="290"/>
    </location>
</feature>
<evidence type="ECO:0000256" key="8">
    <source>
        <dbReference type="ARBA" id="ARBA00023136"/>
    </source>
</evidence>
<proteinExistence type="inferred from homology"/>
<feature type="transmembrane region" description="Helical" evidence="10">
    <location>
        <begin position="741"/>
        <end position="763"/>
    </location>
</feature>
<evidence type="ECO:0000256" key="2">
    <source>
        <dbReference type="ARBA" id="ARBA00008807"/>
    </source>
</evidence>
<sequence length="791" mass="88090">MAIVDPPQRVSDAERTHSFSDEKYDEKHEKSSIQIAEPVAEVYDDVRAIDLDENGKERPIVTDVDVATRLISLEDDPTLPAFTFRMWFLGLGLSCFGAVLGQIFYFRPQTISVSQLFLQILAYILGVLMQEIIPGTGNTRYSFKTPNNAFWRFMNPGPFSKTPLYVDLFPVGNRTVLDLKEHVAITIFASTAGSSALAISIFAADDLYYGIQPNAGVGIFTLIGSQLLGYGLGGIMRSFLVYPTYMVFPSLLPTVQLFDALHRGKKIFLQKKRVRFFWSCFIAIFCWEWFPEFIAPTLTGISIFCLAKRDSAWFTRIFGGAAGNEGLGVFALCFDWNYVGKCDGQRSGGGSLGALFTPLSTQLIAFCALYANNVWQGQNFPWLSQELFYENGTQYNQLSILDENFRLDKAALDVQGLPWFASSQVLTKIGTNLSIGATITHVVLWYGKDIIEVIKRYRAGDAYDPHLAKMKVYPEVPMWWYIAIFIGSFAMAMATIYTGGSGMPWWGLIVAILISAVFLPFVVTVYAITGFTTSMQNLVQIIGASIMPGSPTDEHSAFRYFTLYGFNTLQQALALVTDLKMSAQGQYTKLPPRVTFTVQTLGSIVGGLLNYVIMKVIISSHREILLDVQGSNIWSGQQVQSFNADAVSWGALGNILYAPSGRYGIVPFSILIGLAVPVPFWIAHRFFPRLGANHVVTPILCWTLGYLSVGINTSVFTTFLLAVFSQFYLRRYRPRWFRKYNFLLSAALDGGTQVMVFVFTFAVGGGSGRVVNMPNWALNPQGNPDYCQRLT</sequence>
<dbReference type="GO" id="GO:0035673">
    <property type="term" value="F:oligopeptide transmembrane transporter activity"/>
    <property type="evidence" value="ECO:0007669"/>
    <property type="project" value="InterPro"/>
</dbReference>
<dbReference type="InterPro" id="IPR004813">
    <property type="entry name" value="OPT"/>
</dbReference>
<comment type="subcellular location">
    <subcellularLocation>
        <location evidence="1">Membrane</location>
        <topology evidence="1">Multi-pass membrane protein</topology>
    </subcellularLocation>
</comment>
<keyword evidence="4 10" id="KW-0812">Transmembrane</keyword>
<keyword evidence="7 10" id="KW-1133">Transmembrane helix</keyword>
<dbReference type="Pfam" id="PF03169">
    <property type="entry name" value="OPT"/>
    <property type="match status" value="1"/>
</dbReference>
<feature type="transmembrane region" description="Helical" evidence="10">
    <location>
        <begin position="663"/>
        <end position="684"/>
    </location>
</feature>
<dbReference type="InterPro" id="IPR004648">
    <property type="entry name" value="Oligpept_transpt"/>
</dbReference>
<feature type="transmembrane region" description="Helical" evidence="10">
    <location>
        <begin position="479"/>
        <end position="499"/>
    </location>
</feature>
<keyword evidence="8 10" id="KW-0472">Membrane</keyword>
<evidence type="ECO:0000313" key="11">
    <source>
        <dbReference type="EMBL" id="KAF7350064.1"/>
    </source>
</evidence>
<keyword evidence="5" id="KW-0571">Peptide transport</keyword>
<protein>
    <submittedName>
        <fullName evidence="11">Peptide transporter MTD1</fullName>
    </submittedName>
</protein>
<keyword evidence="3" id="KW-0813">Transport</keyword>
<dbReference type="EMBL" id="JACAZI010000010">
    <property type="protein sequence ID" value="KAF7350064.1"/>
    <property type="molecule type" value="Genomic_DNA"/>
</dbReference>
<evidence type="ECO:0000256" key="5">
    <source>
        <dbReference type="ARBA" id="ARBA00022856"/>
    </source>
</evidence>
<evidence type="ECO:0000256" key="4">
    <source>
        <dbReference type="ARBA" id="ARBA00022692"/>
    </source>
</evidence>
<feature type="transmembrane region" description="Helical" evidence="10">
    <location>
        <begin position="113"/>
        <end position="133"/>
    </location>
</feature>
<dbReference type="NCBIfam" id="TIGR00728">
    <property type="entry name" value="OPT_sfam"/>
    <property type="match status" value="1"/>
</dbReference>
<comment type="similarity">
    <text evidence="2">Belongs to the oligopeptide OPT transporter family.</text>
</comment>
<feature type="transmembrane region" description="Helical" evidence="10">
    <location>
        <begin position="704"/>
        <end position="729"/>
    </location>
</feature>
<evidence type="ECO:0000256" key="6">
    <source>
        <dbReference type="ARBA" id="ARBA00022927"/>
    </source>
</evidence>
<name>A0A8H7CTQ6_9AGAR</name>
<evidence type="ECO:0000256" key="7">
    <source>
        <dbReference type="ARBA" id="ARBA00022989"/>
    </source>
</evidence>
<dbReference type="PANTHER" id="PTHR22601">
    <property type="entry name" value="ISP4 LIKE PROTEIN"/>
    <property type="match status" value="1"/>
</dbReference>
<evidence type="ECO:0000313" key="12">
    <source>
        <dbReference type="Proteomes" id="UP000620124"/>
    </source>
</evidence>
<dbReference type="GO" id="GO:0016020">
    <property type="term" value="C:membrane"/>
    <property type="evidence" value="ECO:0007669"/>
    <property type="project" value="UniProtKB-SubCell"/>
</dbReference>
<feature type="transmembrane region" description="Helical" evidence="10">
    <location>
        <begin position="505"/>
        <end position="528"/>
    </location>
</feature>
<reference evidence="11" key="1">
    <citation type="submission" date="2020-05" db="EMBL/GenBank/DDBJ databases">
        <title>Mycena genomes resolve the evolution of fungal bioluminescence.</title>
        <authorList>
            <person name="Tsai I.J."/>
        </authorList>
    </citation>
    <scope>NUCLEOTIDE SEQUENCE</scope>
    <source>
        <strain evidence="11">CCC161011</strain>
    </source>
</reference>